<keyword evidence="3" id="KW-1185">Reference proteome</keyword>
<organism evidence="2 3">
    <name type="scientific">Leucocoprinus birnbaumii</name>
    <dbReference type="NCBI Taxonomy" id="56174"/>
    <lineage>
        <taxon>Eukaryota</taxon>
        <taxon>Fungi</taxon>
        <taxon>Dikarya</taxon>
        <taxon>Basidiomycota</taxon>
        <taxon>Agaricomycotina</taxon>
        <taxon>Agaricomycetes</taxon>
        <taxon>Agaricomycetidae</taxon>
        <taxon>Agaricales</taxon>
        <taxon>Agaricineae</taxon>
        <taxon>Agaricaceae</taxon>
        <taxon>Leucocoprinus</taxon>
    </lineage>
</organism>
<dbReference type="AlphaFoldDB" id="A0AAD5VRQ2"/>
<dbReference type="PANTHER" id="PTHR41814:SF1">
    <property type="entry name" value="CELLULASE"/>
    <property type="match status" value="1"/>
</dbReference>
<evidence type="ECO:0000313" key="3">
    <source>
        <dbReference type="Proteomes" id="UP001213000"/>
    </source>
</evidence>
<proteinExistence type="predicted"/>
<dbReference type="PANTHER" id="PTHR41814">
    <property type="entry name" value="EXPRESSED PROTEIN"/>
    <property type="match status" value="1"/>
</dbReference>
<name>A0AAD5VRQ2_9AGAR</name>
<comment type="caution">
    <text evidence="2">The sequence shown here is derived from an EMBL/GenBank/DDBJ whole genome shotgun (WGS) entry which is preliminary data.</text>
</comment>
<sequence length="187" mass="19933">MPRLLRHSFILLSTALFAAQATFAGPLKRSNPFSLNPGFNIQSVAALAKSIPSHSWEFGTAAETLLELYDPEISVFGSSPFTITPGYLKSHAGQIQSLEYAKSVIVLGSGVNGFADGDGAVGDPASLGVSGILLSQYLTPEAGAPYANASDGEVEYIMNEAPRWPNGAISHRVAQPSLWYVTQQWSF</sequence>
<reference evidence="2" key="1">
    <citation type="submission" date="2022-07" db="EMBL/GenBank/DDBJ databases">
        <title>Genome Sequence of Leucocoprinus birnbaumii.</title>
        <authorList>
            <person name="Buettner E."/>
        </authorList>
    </citation>
    <scope>NUCLEOTIDE SEQUENCE</scope>
    <source>
        <strain evidence="2">VT141</strain>
    </source>
</reference>
<accession>A0AAD5VRQ2</accession>
<feature type="chain" id="PRO_5042271168" evidence="1">
    <location>
        <begin position="25"/>
        <end position="187"/>
    </location>
</feature>
<evidence type="ECO:0000313" key="2">
    <source>
        <dbReference type="EMBL" id="KAJ3566982.1"/>
    </source>
</evidence>
<feature type="signal peptide" evidence="1">
    <location>
        <begin position="1"/>
        <end position="24"/>
    </location>
</feature>
<keyword evidence="1" id="KW-0732">Signal</keyword>
<gene>
    <name evidence="2" type="ORF">NP233_g6654</name>
</gene>
<dbReference type="Proteomes" id="UP001213000">
    <property type="component" value="Unassembled WGS sequence"/>
</dbReference>
<evidence type="ECO:0000256" key="1">
    <source>
        <dbReference type="SAM" id="SignalP"/>
    </source>
</evidence>
<protein>
    <submittedName>
        <fullName evidence="2">Uncharacterized protein</fullName>
    </submittedName>
</protein>
<dbReference type="EMBL" id="JANIEX010000445">
    <property type="protein sequence ID" value="KAJ3566982.1"/>
    <property type="molecule type" value="Genomic_DNA"/>
</dbReference>